<protein>
    <submittedName>
        <fullName evidence="2">Uncharacterized protein</fullName>
    </submittedName>
</protein>
<sequence>MSAMTDVRIGRFHARYHQVTPEHSLALDRALADLAGGALDPALDPALDQALAAAAGPELARVWAVCIPEVRVDVTLGDGSVAAWTAAWANAVAGAVRAALAGVSATAPRHRAGGDAPARPASGPVTRPVSDPAGRPVSRAAAPSVAEEPVDAAPAAERPDTHADAADRSDGSEPEVVVFPTRGEALVDLVRRTALADRRHLWAWRQCGLGTDVLTALLAEPLLVPGVLRAVGPDLLGRVLTPAELAALAARIASAAGLGGSTGVAATVVSPAAARAAAVLPGGARDCSAAAHRDLAVLAALTAAPGRAADPSFVAAVATALAASPADPALAPVTTEPEPDLEVEPDPDGEPTAWGGVWFLAHALPVLDLVPTDDAPALALAIAAFTGAPYDDPSVRLLCALTDDDPRDPDPVQEPDPATLAVLTGWLAERFAHRTDVPAPDDLWRRTARIHRHPGELEVGYALRDVDPVVRAAGLDLDPGWCPWLGESVRFRYA</sequence>
<gene>
    <name evidence="2" type="ORF">ACFQ3F_11565</name>
</gene>
<evidence type="ECO:0000256" key="1">
    <source>
        <dbReference type="SAM" id="MobiDB-lite"/>
    </source>
</evidence>
<comment type="caution">
    <text evidence="2">The sequence shown here is derived from an EMBL/GenBank/DDBJ whole genome shotgun (WGS) entry which is preliminary data.</text>
</comment>
<dbReference type="EMBL" id="JBHTLX010000016">
    <property type="protein sequence ID" value="MFD1248424.1"/>
    <property type="molecule type" value="Genomic_DNA"/>
</dbReference>
<proteinExistence type="predicted"/>
<feature type="region of interest" description="Disordered" evidence="1">
    <location>
        <begin position="108"/>
        <end position="177"/>
    </location>
</feature>
<feature type="region of interest" description="Disordered" evidence="1">
    <location>
        <begin position="328"/>
        <end position="350"/>
    </location>
</feature>
<organism evidence="2 3">
    <name type="scientific">Nocardioides ginsengisoli</name>
    <dbReference type="NCBI Taxonomy" id="363868"/>
    <lineage>
        <taxon>Bacteria</taxon>
        <taxon>Bacillati</taxon>
        <taxon>Actinomycetota</taxon>
        <taxon>Actinomycetes</taxon>
        <taxon>Propionibacteriales</taxon>
        <taxon>Nocardioidaceae</taxon>
        <taxon>Nocardioides</taxon>
    </lineage>
</organism>
<name>A0ABW3VZV8_9ACTN</name>
<feature type="compositionally biased region" description="Basic and acidic residues" evidence="1">
    <location>
        <begin position="157"/>
        <end position="171"/>
    </location>
</feature>
<dbReference type="RefSeq" id="WP_367917938.1">
    <property type="nucleotide sequence ID" value="NZ_BAABAC010000006.1"/>
</dbReference>
<reference evidence="3" key="1">
    <citation type="journal article" date="2019" name="Int. J. Syst. Evol. Microbiol.">
        <title>The Global Catalogue of Microorganisms (GCM) 10K type strain sequencing project: providing services to taxonomists for standard genome sequencing and annotation.</title>
        <authorList>
            <consortium name="The Broad Institute Genomics Platform"/>
            <consortium name="The Broad Institute Genome Sequencing Center for Infectious Disease"/>
            <person name="Wu L."/>
            <person name="Ma J."/>
        </authorList>
    </citation>
    <scope>NUCLEOTIDE SEQUENCE [LARGE SCALE GENOMIC DNA]</scope>
    <source>
        <strain evidence="3">CCUG 52478</strain>
    </source>
</reference>
<feature type="compositionally biased region" description="Acidic residues" evidence="1">
    <location>
        <begin position="337"/>
        <end position="349"/>
    </location>
</feature>
<evidence type="ECO:0000313" key="3">
    <source>
        <dbReference type="Proteomes" id="UP001597229"/>
    </source>
</evidence>
<dbReference type="Proteomes" id="UP001597229">
    <property type="component" value="Unassembled WGS sequence"/>
</dbReference>
<feature type="compositionally biased region" description="Low complexity" evidence="1">
    <location>
        <begin position="135"/>
        <end position="156"/>
    </location>
</feature>
<accession>A0ABW3VZV8</accession>
<keyword evidence="3" id="KW-1185">Reference proteome</keyword>
<evidence type="ECO:0000313" key="2">
    <source>
        <dbReference type="EMBL" id="MFD1248424.1"/>
    </source>
</evidence>